<sequence length="51" mass="5627">MVHRFSTGLTPHPTLQMSPKHHCGAKKKGMHISNSIGPRTGWHTTISPIII</sequence>
<reference evidence="2" key="2">
    <citation type="journal article" date="2015" name="Data Brief">
        <title>Shoot transcriptome of the giant reed, Arundo donax.</title>
        <authorList>
            <person name="Barrero R.A."/>
            <person name="Guerrero F.D."/>
            <person name="Moolhuijzen P."/>
            <person name="Goolsby J.A."/>
            <person name="Tidwell J."/>
            <person name="Bellgard S.E."/>
            <person name="Bellgard M.I."/>
        </authorList>
    </citation>
    <scope>NUCLEOTIDE SEQUENCE</scope>
    <source>
        <tissue evidence="2">Shoot tissue taken approximately 20 cm above the soil surface</tissue>
    </source>
</reference>
<feature type="compositionally biased region" description="Basic residues" evidence="1">
    <location>
        <begin position="19"/>
        <end position="30"/>
    </location>
</feature>
<evidence type="ECO:0000256" key="1">
    <source>
        <dbReference type="SAM" id="MobiDB-lite"/>
    </source>
</evidence>
<accession>A0A0A9F994</accession>
<evidence type="ECO:0000313" key="2">
    <source>
        <dbReference type="EMBL" id="JAE08917.1"/>
    </source>
</evidence>
<name>A0A0A9F994_ARUDO</name>
<dbReference type="EMBL" id="GBRH01188979">
    <property type="protein sequence ID" value="JAE08917.1"/>
    <property type="molecule type" value="Transcribed_RNA"/>
</dbReference>
<feature type="region of interest" description="Disordered" evidence="1">
    <location>
        <begin position="1"/>
        <end position="39"/>
    </location>
</feature>
<proteinExistence type="predicted"/>
<feature type="compositionally biased region" description="Polar residues" evidence="1">
    <location>
        <begin position="7"/>
        <end position="17"/>
    </location>
</feature>
<dbReference type="AlphaFoldDB" id="A0A0A9F994"/>
<protein>
    <submittedName>
        <fullName evidence="2">Uncharacterized protein</fullName>
    </submittedName>
</protein>
<organism evidence="2">
    <name type="scientific">Arundo donax</name>
    <name type="common">Giant reed</name>
    <name type="synonym">Donax arundinaceus</name>
    <dbReference type="NCBI Taxonomy" id="35708"/>
    <lineage>
        <taxon>Eukaryota</taxon>
        <taxon>Viridiplantae</taxon>
        <taxon>Streptophyta</taxon>
        <taxon>Embryophyta</taxon>
        <taxon>Tracheophyta</taxon>
        <taxon>Spermatophyta</taxon>
        <taxon>Magnoliopsida</taxon>
        <taxon>Liliopsida</taxon>
        <taxon>Poales</taxon>
        <taxon>Poaceae</taxon>
        <taxon>PACMAD clade</taxon>
        <taxon>Arundinoideae</taxon>
        <taxon>Arundineae</taxon>
        <taxon>Arundo</taxon>
    </lineage>
</organism>
<reference evidence="2" key="1">
    <citation type="submission" date="2014-09" db="EMBL/GenBank/DDBJ databases">
        <authorList>
            <person name="Magalhaes I.L.F."/>
            <person name="Oliveira U."/>
            <person name="Santos F.R."/>
            <person name="Vidigal T.H.D.A."/>
            <person name="Brescovit A.D."/>
            <person name="Santos A.J."/>
        </authorList>
    </citation>
    <scope>NUCLEOTIDE SEQUENCE</scope>
    <source>
        <tissue evidence="2">Shoot tissue taken approximately 20 cm above the soil surface</tissue>
    </source>
</reference>